<evidence type="ECO:0000256" key="6">
    <source>
        <dbReference type="PROSITE-ProRule" id="PRU00146"/>
    </source>
</evidence>
<comment type="subcellular location">
    <subcellularLocation>
        <location evidence="1">Nucleus</location>
    </subcellularLocation>
</comment>
<feature type="region of interest" description="Disordered" evidence="7">
    <location>
        <begin position="293"/>
        <end position="320"/>
    </location>
</feature>
<dbReference type="InterPro" id="IPR019786">
    <property type="entry name" value="Zinc_finger_PHD-type_CS"/>
</dbReference>
<comment type="caution">
    <text evidence="9">The sequence shown here is derived from an EMBL/GenBank/DDBJ whole genome shotgun (WGS) entry which is preliminary data.</text>
</comment>
<organism evidence="9 10">
    <name type="scientific">Bombardia bombarda</name>
    <dbReference type="NCBI Taxonomy" id="252184"/>
    <lineage>
        <taxon>Eukaryota</taxon>
        <taxon>Fungi</taxon>
        <taxon>Dikarya</taxon>
        <taxon>Ascomycota</taxon>
        <taxon>Pezizomycotina</taxon>
        <taxon>Sordariomycetes</taxon>
        <taxon>Sordariomycetidae</taxon>
        <taxon>Sordariales</taxon>
        <taxon>Lasiosphaeriaceae</taxon>
        <taxon>Bombardia</taxon>
    </lineage>
</organism>
<dbReference type="PROSITE" id="PS50016">
    <property type="entry name" value="ZF_PHD_2"/>
    <property type="match status" value="1"/>
</dbReference>
<feature type="region of interest" description="Disordered" evidence="7">
    <location>
        <begin position="1"/>
        <end position="159"/>
    </location>
</feature>
<evidence type="ECO:0000256" key="2">
    <source>
        <dbReference type="ARBA" id="ARBA00022723"/>
    </source>
</evidence>
<dbReference type="AlphaFoldDB" id="A0AA39TMN8"/>
<evidence type="ECO:0000259" key="8">
    <source>
        <dbReference type="PROSITE" id="PS50016"/>
    </source>
</evidence>
<dbReference type="Proteomes" id="UP001174934">
    <property type="component" value="Unassembled WGS sequence"/>
</dbReference>
<sequence length="533" mass="57766">MAFSTPPVAAAATAAESKSLKMSDNKELAGEQPLKSDKPPFTEPQSPSILPSTLPKDNLTTPNSDNGDSPTSQEKSAMAGESKPAAPSKKKKGTATVVKAQKRTRPGGGGGRKKAKTSGDSDSISNNARKKTDAASSSATALPHDGDSGDVFPPSNSGESGEVDNGLYCLCRGPDNHQFMIACDKCEDWFHGDCIGMDKYTGEELVLRYICPRCDDGDRNVTRYKKLCSVDGCTQPARLYDNNNMGRSKDRSVFCSEDHCQAWWEQMIATLPRTKSLGVVDKLTQEELMGLLNASKKRQQDQKKKQQQKNGGDKDALPSLLDISDRPFGVSSDASDPWENIDPQIALTSEEHAILEQSAADRHHLGEEIGRCKKMLQLIDMAVKRREAAIAAAPGKPGAAKDMCGYDARLDAVDAPQQFAVFLQSPAGKAIFKSGGSGRLEAPIDGSDSFNDDDDDPLTAGMCTKRKCKPHSSWAAILTKSVKHSIKEQTAQAKEKLDAETRIKHSAAERFRRKLRENTSVVVVVDSDQEMMD</sequence>
<protein>
    <recommendedName>
        <fullName evidence="8">PHD-type domain-containing protein</fullName>
    </recommendedName>
</protein>
<evidence type="ECO:0000256" key="7">
    <source>
        <dbReference type="SAM" id="MobiDB-lite"/>
    </source>
</evidence>
<keyword evidence="3 6" id="KW-0863">Zinc-finger</keyword>
<evidence type="ECO:0000256" key="3">
    <source>
        <dbReference type="ARBA" id="ARBA00022771"/>
    </source>
</evidence>
<dbReference type="Gene3D" id="3.30.40.10">
    <property type="entry name" value="Zinc/RING finger domain, C3HC4 (zinc finger)"/>
    <property type="match status" value="1"/>
</dbReference>
<evidence type="ECO:0000256" key="4">
    <source>
        <dbReference type="ARBA" id="ARBA00022833"/>
    </source>
</evidence>
<gene>
    <name evidence="9" type="ORF">B0T17DRAFT_542139</name>
</gene>
<accession>A0AA39TMN8</accession>
<reference evidence="9" key="1">
    <citation type="submission" date="2023-06" db="EMBL/GenBank/DDBJ databases">
        <title>Genome-scale phylogeny and comparative genomics of the fungal order Sordariales.</title>
        <authorList>
            <consortium name="Lawrence Berkeley National Laboratory"/>
            <person name="Hensen N."/>
            <person name="Bonometti L."/>
            <person name="Westerberg I."/>
            <person name="Brannstrom I.O."/>
            <person name="Guillou S."/>
            <person name="Cros-Aarteil S."/>
            <person name="Calhoun S."/>
            <person name="Haridas S."/>
            <person name="Kuo A."/>
            <person name="Mondo S."/>
            <person name="Pangilinan J."/>
            <person name="Riley R."/>
            <person name="LaButti K."/>
            <person name="Andreopoulos B."/>
            <person name="Lipzen A."/>
            <person name="Chen C."/>
            <person name="Yanf M."/>
            <person name="Daum C."/>
            <person name="Ng V."/>
            <person name="Clum A."/>
            <person name="Steindorff A."/>
            <person name="Ohm R."/>
            <person name="Martin F."/>
            <person name="Silar P."/>
            <person name="Natvig D."/>
            <person name="Lalanne C."/>
            <person name="Gautier V."/>
            <person name="Ament-velasquez S.L."/>
            <person name="Kruys A."/>
            <person name="Hutchinson M.I."/>
            <person name="Powell A.J."/>
            <person name="Barry K."/>
            <person name="Miller A.N."/>
            <person name="Grigoriev I.V."/>
            <person name="Debuchy R."/>
            <person name="Gladieux P."/>
            <person name="Thoren M.H."/>
            <person name="Johannesson H."/>
        </authorList>
    </citation>
    <scope>NUCLEOTIDE SEQUENCE</scope>
    <source>
        <strain evidence="9">SMH3391-2</strain>
    </source>
</reference>
<dbReference type="InterPro" id="IPR011011">
    <property type="entry name" value="Znf_FYVE_PHD"/>
</dbReference>
<name>A0AA39TMN8_9PEZI</name>
<dbReference type="GO" id="GO:0045893">
    <property type="term" value="P:positive regulation of DNA-templated transcription"/>
    <property type="evidence" value="ECO:0007669"/>
    <property type="project" value="TreeGrafter"/>
</dbReference>
<dbReference type="SUPFAM" id="SSF57903">
    <property type="entry name" value="FYVE/PHD zinc finger"/>
    <property type="match status" value="1"/>
</dbReference>
<keyword evidence="10" id="KW-1185">Reference proteome</keyword>
<dbReference type="PANTHER" id="PTHR46174">
    <property type="entry name" value="CXXC-TYPE ZINC FINGER PROTEIN 1"/>
    <property type="match status" value="1"/>
</dbReference>
<dbReference type="PROSITE" id="PS01359">
    <property type="entry name" value="ZF_PHD_1"/>
    <property type="match status" value="1"/>
</dbReference>
<proteinExistence type="predicted"/>
<dbReference type="SMART" id="SM00249">
    <property type="entry name" value="PHD"/>
    <property type="match status" value="1"/>
</dbReference>
<evidence type="ECO:0000313" key="9">
    <source>
        <dbReference type="EMBL" id="KAK0612919.1"/>
    </source>
</evidence>
<dbReference type="InterPro" id="IPR013083">
    <property type="entry name" value="Znf_RING/FYVE/PHD"/>
</dbReference>
<evidence type="ECO:0000313" key="10">
    <source>
        <dbReference type="Proteomes" id="UP001174934"/>
    </source>
</evidence>
<dbReference type="GO" id="GO:0008270">
    <property type="term" value="F:zinc ion binding"/>
    <property type="evidence" value="ECO:0007669"/>
    <property type="project" value="UniProtKB-KW"/>
</dbReference>
<keyword evidence="2" id="KW-0479">Metal-binding</keyword>
<feature type="domain" description="PHD-type" evidence="8">
    <location>
        <begin position="166"/>
        <end position="217"/>
    </location>
</feature>
<dbReference type="Pfam" id="PF00628">
    <property type="entry name" value="PHD"/>
    <property type="match status" value="1"/>
</dbReference>
<feature type="compositionally biased region" description="Basic residues" evidence="7">
    <location>
        <begin position="100"/>
        <end position="116"/>
    </location>
</feature>
<evidence type="ECO:0000256" key="5">
    <source>
        <dbReference type="ARBA" id="ARBA00023242"/>
    </source>
</evidence>
<dbReference type="GO" id="GO:0048188">
    <property type="term" value="C:Set1C/COMPASS complex"/>
    <property type="evidence" value="ECO:0007669"/>
    <property type="project" value="InterPro"/>
</dbReference>
<keyword evidence="5" id="KW-0539">Nucleus</keyword>
<dbReference type="EMBL" id="JAULSR010000008">
    <property type="protein sequence ID" value="KAK0612919.1"/>
    <property type="molecule type" value="Genomic_DNA"/>
</dbReference>
<feature type="compositionally biased region" description="Polar residues" evidence="7">
    <location>
        <begin position="118"/>
        <end position="127"/>
    </location>
</feature>
<feature type="compositionally biased region" description="Polar residues" evidence="7">
    <location>
        <begin position="58"/>
        <end position="75"/>
    </location>
</feature>
<dbReference type="InterPro" id="IPR019787">
    <property type="entry name" value="Znf_PHD-finger"/>
</dbReference>
<keyword evidence="4" id="KW-0862">Zinc</keyword>
<dbReference type="PANTHER" id="PTHR46174:SF1">
    <property type="entry name" value="CXXC-TYPE ZINC FINGER PROTEIN 1"/>
    <property type="match status" value="1"/>
</dbReference>
<dbReference type="InterPro" id="IPR037869">
    <property type="entry name" value="Spp1/CFP1"/>
</dbReference>
<feature type="compositionally biased region" description="Basic and acidic residues" evidence="7">
    <location>
        <begin position="18"/>
        <end position="40"/>
    </location>
</feature>
<dbReference type="InterPro" id="IPR001965">
    <property type="entry name" value="Znf_PHD"/>
</dbReference>
<evidence type="ECO:0000256" key="1">
    <source>
        <dbReference type="ARBA" id="ARBA00004123"/>
    </source>
</evidence>